<feature type="domain" description="Glycosyl transferase family 1" evidence="3">
    <location>
        <begin position="295"/>
        <end position="431"/>
    </location>
</feature>
<protein>
    <submittedName>
        <fullName evidence="4">Glycosyltransferase involved in cell wall bisynthesis (RfaB)</fullName>
    </submittedName>
</protein>
<dbReference type="Proteomes" id="UP001314241">
    <property type="component" value="Unassembled WGS sequence"/>
</dbReference>
<comment type="caution">
    <text evidence="4">The sequence shown here is derived from an EMBL/GenBank/DDBJ whole genome shotgun (WGS) entry which is preliminary data.</text>
</comment>
<dbReference type="SUPFAM" id="SSF53756">
    <property type="entry name" value="UDP-Glycosyltransferase/glycogen phosphorylase"/>
    <property type="match status" value="1"/>
</dbReference>
<keyword evidence="2" id="KW-0808">Transferase</keyword>
<dbReference type="PANTHER" id="PTHR12526:SF629">
    <property type="entry name" value="TEICHURONIC ACID BIOSYNTHESIS GLYCOSYLTRANSFERASE TUAH-RELATED"/>
    <property type="match status" value="1"/>
</dbReference>
<accession>A0ABM9N4U3</accession>
<keyword evidence="1" id="KW-0328">Glycosyltransferase</keyword>
<organism evidence="4 5">
    <name type="scientific">Eupransor demetentiae</name>
    <dbReference type="NCBI Taxonomy" id="3109584"/>
    <lineage>
        <taxon>Bacteria</taxon>
        <taxon>Bacillati</taxon>
        <taxon>Bacillota</taxon>
        <taxon>Bacilli</taxon>
        <taxon>Lactobacillales</taxon>
        <taxon>Lactobacillaceae</taxon>
        <taxon>Eupransor</taxon>
    </lineage>
</organism>
<dbReference type="EMBL" id="CAWVOH010000001">
    <property type="protein sequence ID" value="CAK8054183.1"/>
    <property type="molecule type" value="Genomic_DNA"/>
</dbReference>
<dbReference type="Gene3D" id="3.40.50.2000">
    <property type="entry name" value="Glycogen Phosphorylase B"/>
    <property type="match status" value="2"/>
</dbReference>
<reference evidence="4 5" key="1">
    <citation type="submission" date="2024-01" db="EMBL/GenBank/DDBJ databases">
        <authorList>
            <person name="Botero Cardona J."/>
        </authorList>
    </citation>
    <scope>NUCLEOTIDE SEQUENCE [LARGE SCALE GENOMIC DNA]</scope>
    <source>
        <strain evidence="4 5">LMG 33000</strain>
    </source>
</reference>
<evidence type="ECO:0000313" key="5">
    <source>
        <dbReference type="Proteomes" id="UP001314241"/>
    </source>
</evidence>
<evidence type="ECO:0000259" key="3">
    <source>
        <dbReference type="Pfam" id="PF00534"/>
    </source>
</evidence>
<evidence type="ECO:0000313" key="4">
    <source>
        <dbReference type="EMBL" id="CAK8054183.1"/>
    </source>
</evidence>
<dbReference type="Pfam" id="PF00534">
    <property type="entry name" value="Glycos_transf_1"/>
    <property type="match status" value="1"/>
</dbReference>
<evidence type="ECO:0000256" key="1">
    <source>
        <dbReference type="ARBA" id="ARBA00022676"/>
    </source>
</evidence>
<dbReference type="InterPro" id="IPR001296">
    <property type="entry name" value="Glyco_trans_1"/>
</dbReference>
<dbReference type="RefSeq" id="WP_349641721.1">
    <property type="nucleotide sequence ID" value="NZ_CAWVOH010000001.1"/>
</dbReference>
<keyword evidence="5" id="KW-1185">Reference proteome</keyword>
<proteinExistence type="predicted"/>
<name>A0ABM9N4U3_9LACO</name>
<gene>
    <name evidence="4" type="ORF">R54876_GBNLAHCA_00745</name>
</gene>
<sequence length="482" mass="55434">MNFFVNKGMGHGNSGVEHAQFYRAERFREKKIPFKLVFTDLLPKLHLHMQEWHLAENEVIGMYDYFLADNPDDYLENGLREISEFQEEMLWDLTNTQRRQVRQTTGSYTETILRDKRYSEKKKIYIVDDSRVFLENGIHRLSWHYRDYGSRGKLATNIHLDNFRGQSYFFETFEELVSFFFAELQGSYDHNIFIIDRGNENEEILVRLKDGGVPLKIVDVVHAAHLVEFQNGHPLFNNFYQYMFDHFNSMDAVITATKLQRDAMKKDLAQLEAPEQLKKIRAIPVGGAEINEPARHWDGTEARFVTASRLHPEKHISQIIKAVDQLRKAGMNATLAIFGSGGDEKALKELIEKLDLGKYVTLKGLSQDVVHDLQSYDVFVSASYSEGFGLTYIEAISDSLPIATYSNLFGAQELVHEGRNGALADFSRQDSDEEANVKNLAAAMKRTIENYDELSQGAHQVAQQYQPHIIADQWAELMEELS</sequence>
<dbReference type="PANTHER" id="PTHR12526">
    <property type="entry name" value="GLYCOSYLTRANSFERASE"/>
    <property type="match status" value="1"/>
</dbReference>
<evidence type="ECO:0000256" key="2">
    <source>
        <dbReference type="ARBA" id="ARBA00022679"/>
    </source>
</evidence>